<proteinExistence type="predicted"/>
<reference evidence="1 2" key="1">
    <citation type="submission" date="2020-08" db="EMBL/GenBank/DDBJ databases">
        <title>Genomic Encyclopedia of Type Strains, Phase IV (KMG-IV): sequencing the most valuable type-strain genomes for metagenomic binning, comparative biology and taxonomic classification.</title>
        <authorList>
            <person name="Goeker M."/>
        </authorList>
    </citation>
    <scope>NUCLEOTIDE SEQUENCE [LARGE SCALE GENOMIC DNA]</scope>
    <source>
        <strain evidence="1 2">DSM 7465</strain>
    </source>
</reference>
<protein>
    <submittedName>
        <fullName evidence="1">Putative N-formylglutamate amidohydrolase</fullName>
    </submittedName>
</protein>
<dbReference type="InterPro" id="IPR011227">
    <property type="entry name" value="UCP029730"/>
</dbReference>
<evidence type="ECO:0000313" key="2">
    <source>
        <dbReference type="Proteomes" id="UP000575068"/>
    </source>
</evidence>
<evidence type="ECO:0000313" key="1">
    <source>
        <dbReference type="EMBL" id="MBB4641290.1"/>
    </source>
</evidence>
<dbReference type="GO" id="GO:0016787">
    <property type="term" value="F:hydrolase activity"/>
    <property type="evidence" value="ECO:0007669"/>
    <property type="project" value="UniProtKB-KW"/>
</dbReference>
<comment type="caution">
    <text evidence="1">The sequence shown here is derived from an EMBL/GenBank/DDBJ whole genome shotgun (WGS) entry which is preliminary data.</text>
</comment>
<keyword evidence="2" id="KW-1185">Reference proteome</keyword>
<dbReference type="Gene3D" id="3.40.630.40">
    <property type="entry name" value="Zn-dependent exopeptidases"/>
    <property type="match status" value="1"/>
</dbReference>
<name>A0A840HUM8_9SPHN</name>
<sequence>METEAYRIIGRMNGSAMLIVGDHASNHVPADIDLGLPDELLNDHIAWDIGVAEVALLLADRLDCGGLLGGASRLVIDLNREEDAHGLLPHSSDGHSILGNHDADLPTRLNRFWHPYHNMLAQMIVEHRPEILLSIHSFTPALKNRSGDRPWDIGVLYNQDDRAARIAIPMLEAAGLKVGDQLPYSGKLLNATMNRHGEGNGIPYLGVEMRQDLVSDQAGQRRFAEILAPIMIECRNLLA</sequence>
<dbReference type="RefSeq" id="WP_184475097.1">
    <property type="nucleotide sequence ID" value="NZ_JACHOV010000005.1"/>
</dbReference>
<dbReference type="InterPro" id="IPR007709">
    <property type="entry name" value="N-FG_amidohydro"/>
</dbReference>
<gene>
    <name evidence="1" type="ORF">HNQ99_001595</name>
</gene>
<dbReference type="Proteomes" id="UP000575068">
    <property type="component" value="Unassembled WGS sequence"/>
</dbReference>
<dbReference type="SUPFAM" id="SSF53187">
    <property type="entry name" value="Zn-dependent exopeptidases"/>
    <property type="match status" value="1"/>
</dbReference>
<dbReference type="PIRSF" id="PIRSF029730">
    <property type="entry name" value="UCP029730"/>
    <property type="match status" value="1"/>
</dbReference>
<dbReference type="Pfam" id="PF05013">
    <property type="entry name" value="FGase"/>
    <property type="match status" value="1"/>
</dbReference>
<keyword evidence="1" id="KW-0378">Hydrolase</keyword>
<accession>A0A840HUM8</accession>
<dbReference type="AlphaFoldDB" id="A0A840HUM8"/>
<dbReference type="EMBL" id="JACHOV010000005">
    <property type="protein sequence ID" value="MBB4641290.1"/>
    <property type="molecule type" value="Genomic_DNA"/>
</dbReference>
<organism evidence="1 2">
    <name type="scientific">Rhizorhapis suberifaciens</name>
    <name type="common">corky root of lettuce</name>
    <dbReference type="NCBI Taxonomy" id="13656"/>
    <lineage>
        <taxon>Bacteria</taxon>
        <taxon>Pseudomonadati</taxon>
        <taxon>Pseudomonadota</taxon>
        <taxon>Alphaproteobacteria</taxon>
        <taxon>Sphingomonadales</taxon>
        <taxon>Sphingomonadaceae</taxon>
        <taxon>Rhizorhapis</taxon>
    </lineage>
</organism>